<protein>
    <submittedName>
        <fullName evidence="4">HIT-like protein</fullName>
    </submittedName>
</protein>
<reference evidence="4 5" key="1">
    <citation type="journal article" date="2018" name="Mol. Biol. Evol.">
        <title>Broad Genomic Sampling Reveals a Smut Pathogenic Ancestry of the Fungal Clade Ustilaginomycotina.</title>
        <authorList>
            <person name="Kijpornyongpan T."/>
            <person name="Mondo S.J."/>
            <person name="Barry K."/>
            <person name="Sandor L."/>
            <person name="Lee J."/>
            <person name="Lipzen A."/>
            <person name="Pangilinan J."/>
            <person name="LaButti K."/>
            <person name="Hainaut M."/>
            <person name="Henrissat B."/>
            <person name="Grigoriev I.V."/>
            <person name="Spatafora J.W."/>
            <person name="Aime M.C."/>
        </authorList>
    </citation>
    <scope>NUCLEOTIDE SEQUENCE [LARGE SCALE GENOMIC DNA]</scope>
    <source>
        <strain evidence="4 5">MCA 4658</strain>
    </source>
</reference>
<feature type="region of interest" description="Disordered" evidence="2">
    <location>
        <begin position="168"/>
        <end position="196"/>
    </location>
</feature>
<dbReference type="RefSeq" id="XP_025371893.1">
    <property type="nucleotide sequence ID" value="XM_025515914.1"/>
</dbReference>
<feature type="short sequence motif" description="Histidine triad motif" evidence="1">
    <location>
        <begin position="120"/>
        <end position="124"/>
    </location>
</feature>
<dbReference type="Pfam" id="PF01230">
    <property type="entry name" value="HIT"/>
    <property type="match status" value="1"/>
</dbReference>
<keyword evidence="5" id="KW-1185">Reference proteome</keyword>
<evidence type="ECO:0000313" key="4">
    <source>
        <dbReference type="EMBL" id="PWN44733.1"/>
    </source>
</evidence>
<dbReference type="GeneID" id="37037784"/>
<sequence length="213" mass="23443">MSSAAQSKQGEGQVKFGPFDVSTQVFARNEVAVALVNIKPIVPGHVLVIPIHPTPLLSDLPPQDIAPFWTLVHQVSSFVKHIYTVSSSTSDSAGTSSSTSGSALTIGVQDGTLAGQSVPHLHVHILPRREGDFAENDEIYTHLEAFGMSLFKRQKSLLEPAGVKAEVKENQAKQSERGLDASSTRTERSLEEMQKEARWLERKWDEGDWNREE</sequence>
<evidence type="ECO:0000256" key="1">
    <source>
        <dbReference type="PROSITE-ProRule" id="PRU00464"/>
    </source>
</evidence>
<dbReference type="InterPro" id="IPR051884">
    <property type="entry name" value="Bis(5'-adenosyl)-TPase_reg"/>
</dbReference>
<dbReference type="AlphaFoldDB" id="A0A316W9Q7"/>
<dbReference type="InParanoid" id="A0A316W9Q7"/>
<accession>A0A316W9Q7</accession>
<dbReference type="SUPFAM" id="SSF54197">
    <property type="entry name" value="HIT-like"/>
    <property type="match status" value="1"/>
</dbReference>
<evidence type="ECO:0000313" key="5">
    <source>
        <dbReference type="Proteomes" id="UP000245783"/>
    </source>
</evidence>
<dbReference type="PANTHER" id="PTHR46243:SF1">
    <property type="entry name" value="BIS(5'-ADENOSYL)-TRIPHOSPHATASE"/>
    <property type="match status" value="1"/>
</dbReference>
<dbReference type="OrthoDB" id="680339at2759"/>
<name>A0A316W9Q7_9BASI</name>
<dbReference type="InterPro" id="IPR011146">
    <property type="entry name" value="HIT-like"/>
</dbReference>
<dbReference type="PROSITE" id="PS00892">
    <property type="entry name" value="HIT_1"/>
    <property type="match status" value="1"/>
</dbReference>
<dbReference type="PANTHER" id="PTHR46243">
    <property type="entry name" value="BIS(5'-ADENOSYL)-TRIPHOSPHATASE"/>
    <property type="match status" value="1"/>
</dbReference>
<dbReference type="PROSITE" id="PS51084">
    <property type="entry name" value="HIT_2"/>
    <property type="match status" value="1"/>
</dbReference>
<proteinExistence type="predicted"/>
<gene>
    <name evidence="4" type="ORF">IE81DRAFT_345428</name>
</gene>
<feature type="domain" description="HIT" evidence="3">
    <location>
        <begin position="12"/>
        <end position="135"/>
    </location>
</feature>
<dbReference type="Proteomes" id="UP000245783">
    <property type="component" value="Unassembled WGS sequence"/>
</dbReference>
<organism evidence="4 5">
    <name type="scientific">Ceraceosorus guamensis</name>
    <dbReference type="NCBI Taxonomy" id="1522189"/>
    <lineage>
        <taxon>Eukaryota</taxon>
        <taxon>Fungi</taxon>
        <taxon>Dikarya</taxon>
        <taxon>Basidiomycota</taxon>
        <taxon>Ustilaginomycotina</taxon>
        <taxon>Exobasidiomycetes</taxon>
        <taxon>Ceraceosorales</taxon>
        <taxon>Ceraceosoraceae</taxon>
        <taxon>Ceraceosorus</taxon>
    </lineage>
</organism>
<evidence type="ECO:0000259" key="3">
    <source>
        <dbReference type="PROSITE" id="PS51084"/>
    </source>
</evidence>
<dbReference type="Gene3D" id="3.30.428.10">
    <property type="entry name" value="HIT-like"/>
    <property type="match status" value="1"/>
</dbReference>
<dbReference type="EMBL" id="KZ819359">
    <property type="protein sequence ID" value="PWN44733.1"/>
    <property type="molecule type" value="Genomic_DNA"/>
</dbReference>
<dbReference type="GO" id="GO:0003824">
    <property type="term" value="F:catalytic activity"/>
    <property type="evidence" value="ECO:0007669"/>
    <property type="project" value="InterPro"/>
</dbReference>
<dbReference type="InterPro" id="IPR019808">
    <property type="entry name" value="Histidine_triad_CS"/>
</dbReference>
<evidence type="ECO:0000256" key="2">
    <source>
        <dbReference type="SAM" id="MobiDB-lite"/>
    </source>
</evidence>
<dbReference type="InterPro" id="IPR036265">
    <property type="entry name" value="HIT-like_sf"/>
</dbReference>
<dbReference type="STRING" id="1522189.A0A316W9Q7"/>
<dbReference type="FunCoup" id="A0A316W9Q7">
    <property type="interactions" value="71"/>
</dbReference>